<keyword evidence="4" id="KW-1185">Reference proteome</keyword>
<dbReference type="SMART" id="SM00217">
    <property type="entry name" value="WAP"/>
    <property type="match status" value="1"/>
</dbReference>
<evidence type="ECO:0000313" key="3">
    <source>
        <dbReference type="EMBL" id="KAG6450124.1"/>
    </source>
</evidence>
<dbReference type="Proteomes" id="UP000791440">
    <property type="component" value="Unassembled WGS sequence"/>
</dbReference>
<feature type="domain" description="WAP" evidence="2">
    <location>
        <begin position="36"/>
        <end position="83"/>
    </location>
</feature>
<keyword evidence="1" id="KW-0732">Signal</keyword>
<dbReference type="GO" id="GO:0005576">
    <property type="term" value="C:extracellular region"/>
    <property type="evidence" value="ECO:0007669"/>
    <property type="project" value="InterPro"/>
</dbReference>
<evidence type="ECO:0000313" key="4">
    <source>
        <dbReference type="Proteomes" id="UP000791440"/>
    </source>
</evidence>
<gene>
    <name evidence="3" type="ORF">O3G_MSEX006406</name>
</gene>
<accession>A0A922CLC5</accession>
<dbReference type="EMBL" id="JH668383">
    <property type="protein sequence ID" value="KAG6450124.1"/>
    <property type="molecule type" value="Genomic_DNA"/>
</dbReference>
<sequence length="84" mass="8858">MYSVFCKVMCEFFENCRLFYVSLLIAMAVFSPAAEAQGKAGRCPQVRPGSGGACASLCTSDNSCPGPQKCCSNGCGRSCITPRS</sequence>
<dbReference type="AlphaFoldDB" id="A0A922CLC5"/>
<protein>
    <recommendedName>
        <fullName evidence="2">WAP domain-containing protein</fullName>
    </recommendedName>
</protein>
<evidence type="ECO:0000259" key="2">
    <source>
        <dbReference type="PROSITE" id="PS51390"/>
    </source>
</evidence>
<reference evidence="3" key="1">
    <citation type="journal article" date="2016" name="Insect Biochem. Mol. Biol.">
        <title>Multifaceted biological insights from a draft genome sequence of the tobacco hornworm moth, Manduca sexta.</title>
        <authorList>
            <person name="Kanost M.R."/>
            <person name="Arrese E.L."/>
            <person name="Cao X."/>
            <person name="Chen Y.R."/>
            <person name="Chellapilla S."/>
            <person name="Goldsmith M.R."/>
            <person name="Grosse-Wilde E."/>
            <person name="Heckel D.G."/>
            <person name="Herndon N."/>
            <person name="Jiang H."/>
            <person name="Papanicolaou A."/>
            <person name="Qu J."/>
            <person name="Soulages J.L."/>
            <person name="Vogel H."/>
            <person name="Walters J."/>
            <person name="Waterhouse R.M."/>
            <person name="Ahn S.J."/>
            <person name="Almeida F.C."/>
            <person name="An C."/>
            <person name="Aqrawi P."/>
            <person name="Bretschneider A."/>
            <person name="Bryant W.B."/>
            <person name="Bucks S."/>
            <person name="Chao H."/>
            <person name="Chevignon G."/>
            <person name="Christen J.M."/>
            <person name="Clarke D.F."/>
            <person name="Dittmer N.T."/>
            <person name="Ferguson L.C.F."/>
            <person name="Garavelou S."/>
            <person name="Gordon K.H.J."/>
            <person name="Gunaratna R.T."/>
            <person name="Han Y."/>
            <person name="Hauser F."/>
            <person name="He Y."/>
            <person name="Heidel-Fischer H."/>
            <person name="Hirsh A."/>
            <person name="Hu Y."/>
            <person name="Jiang H."/>
            <person name="Kalra D."/>
            <person name="Klinner C."/>
            <person name="Konig C."/>
            <person name="Kovar C."/>
            <person name="Kroll A.R."/>
            <person name="Kuwar S.S."/>
            <person name="Lee S.L."/>
            <person name="Lehman R."/>
            <person name="Li K."/>
            <person name="Li Z."/>
            <person name="Liang H."/>
            <person name="Lovelace S."/>
            <person name="Lu Z."/>
            <person name="Mansfield J.H."/>
            <person name="McCulloch K.J."/>
            <person name="Mathew T."/>
            <person name="Morton B."/>
            <person name="Muzny D.M."/>
            <person name="Neunemann D."/>
            <person name="Ongeri F."/>
            <person name="Pauchet Y."/>
            <person name="Pu L.L."/>
            <person name="Pyrousis I."/>
            <person name="Rao X.J."/>
            <person name="Redding A."/>
            <person name="Roesel C."/>
            <person name="Sanchez-Gracia A."/>
            <person name="Schaack S."/>
            <person name="Shukla A."/>
            <person name="Tetreau G."/>
            <person name="Wang Y."/>
            <person name="Xiong G.H."/>
            <person name="Traut W."/>
            <person name="Walsh T.K."/>
            <person name="Worley K.C."/>
            <person name="Wu D."/>
            <person name="Wu W."/>
            <person name="Wu Y.Q."/>
            <person name="Zhang X."/>
            <person name="Zou Z."/>
            <person name="Zucker H."/>
            <person name="Briscoe A.D."/>
            <person name="Burmester T."/>
            <person name="Clem R.J."/>
            <person name="Feyereisen R."/>
            <person name="Grimmelikhuijzen C.J.P."/>
            <person name="Hamodrakas S.J."/>
            <person name="Hansson B.S."/>
            <person name="Huguet E."/>
            <person name="Jermiin L.S."/>
            <person name="Lan Q."/>
            <person name="Lehman H.K."/>
            <person name="Lorenzen M."/>
            <person name="Merzendorfer H."/>
            <person name="Michalopoulos I."/>
            <person name="Morton D.B."/>
            <person name="Muthukrishnan S."/>
            <person name="Oakeshott J.G."/>
            <person name="Palmer W."/>
            <person name="Park Y."/>
            <person name="Passarelli A.L."/>
            <person name="Rozas J."/>
            <person name="Schwartz L.M."/>
            <person name="Smith W."/>
            <person name="Southgate A."/>
            <person name="Vilcinskas A."/>
            <person name="Vogt R."/>
            <person name="Wang P."/>
            <person name="Werren J."/>
            <person name="Yu X.Q."/>
            <person name="Zhou J.J."/>
            <person name="Brown S.J."/>
            <person name="Scherer S.E."/>
            <person name="Richards S."/>
            <person name="Blissard G.W."/>
        </authorList>
    </citation>
    <scope>NUCLEOTIDE SEQUENCE</scope>
</reference>
<dbReference type="Gene3D" id="4.10.75.10">
    <property type="entry name" value="Elafin-like"/>
    <property type="match status" value="1"/>
</dbReference>
<dbReference type="InterPro" id="IPR008197">
    <property type="entry name" value="WAP_dom"/>
</dbReference>
<dbReference type="InterPro" id="IPR036645">
    <property type="entry name" value="Elafin-like_sf"/>
</dbReference>
<evidence type="ECO:0000256" key="1">
    <source>
        <dbReference type="SAM" id="SignalP"/>
    </source>
</evidence>
<dbReference type="PRINTS" id="PR00003">
    <property type="entry name" value="4DISULPHCORE"/>
</dbReference>
<name>A0A922CLC5_MANSE</name>
<dbReference type="CDD" id="cd00199">
    <property type="entry name" value="WAP"/>
    <property type="match status" value="1"/>
</dbReference>
<dbReference type="PROSITE" id="PS51390">
    <property type="entry name" value="WAP"/>
    <property type="match status" value="1"/>
</dbReference>
<feature type="chain" id="PRO_5037135829" description="WAP domain-containing protein" evidence="1">
    <location>
        <begin position="37"/>
        <end position="84"/>
    </location>
</feature>
<dbReference type="GO" id="GO:0030414">
    <property type="term" value="F:peptidase inhibitor activity"/>
    <property type="evidence" value="ECO:0007669"/>
    <property type="project" value="InterPro"/>
</dbReference>
<comment type="caution">
    <text evidence="3">The sequence shown here is derived from an EMBL/GenBank/DDBJ whole genome shotgun (WGS) entry which is preliminary data.</text>
</comment>
<organism evidence="3 4">
    <name type="scientific">Manduca sexta</name>
    <name type="common">Tobacco hawkmoth</name>
    <name type="synonym">Tobacco hornworm</name>
    <dbReference type="NCBI Taxonomy" id="7130"/>
    <lineage>
        <taxon>Eukaryota</taxon>
        <taxon>Metazoa</taxon>
        <taxon>Ecdysozoa</taxon>
        <taxon>Arthropoda</taxon>
        <taxon>Hexapoda</taxon>
        <taxon>Insecta</taxon>
        <taxon>Pterygota</taxon>
        <taxon>Neoptera</taxon>
        <taxon>Endopterygota</taxon>
        <taxon>Lepidoptera</taxon>
        <taxon>Glossata</taxon>
        <taxon>Ditrysia</taxon>
        <taxon>Bombycoidea</taxon>
        <taxon>Sphingidae</taxon>
        <taxon>Sphinginae</taxon>
        <taxon>Sphingini</taxon>
        <taxon>Manduca</taxon>
    </lineage>
</organism>
<dbReference type="Pfam" id="PF00095">
    <property type="entry name" value="WAP"/>
    <property type="match status" value="1"/>
</dbReference>
<feature type="signal peptide" evidence="1">
    <location>
        <begin position="1"/>
        <end position="36"/>
    </location>
</feature>
<proteinExistence type="predicted"/>
<dbReference type="FunFam" id="4.10.75.10:FF:000001">
    <property type="entry name" value="Anosmin 1"/>
    <property type="match status" value="1"/>
</dbReference>
<reference evidence="3" key="2">
    <citation type="submission" date="2020-12" db="EMBL/GenBank/DDBJ databases">
        <authorList>
            <person name="Kanost M."/>
        </authorList>
    </citation>
    <scope>NUCLEOTIDE SEQUENCE</scope>
</reference>